<sequence length="201" mass="22921">MFCTFLFPSYKCFNQLSFGATFPRRSQFQTLAIGWALLTLSACNSLPEENQVLRKRVAQAISAVQDRPIGDSLTIDVAQVANFPWDTLYVFPTTTVVERISRAIGTPWPGGENVHEDDNLWVFMHQGQIADYVYFSGFNYQKLPNFVKFYGHFDIGELFTPATAKFKAVRRPISPEAIDLFAPRKPTVFRPGYNPKTYIPY</sequence>
<organism evidence="1 2">
    <name type="scientific">Hymenobacter montanus</name>
    <dbReference type="NCBI Taxonomy" id="2771359"/>
    <lineage>
        <taxon>Bacteria</taxon>
        <taxon>Pseudomonadati</taxon>
        <taxon>Bacteroidota</taxon>
        <taxon>Cytophagia</taxon>
        <taxon>Cytophagales</taxon>
        <taxon>Hymenobacteraceae</taxon>
        <taxon>Hymenobacter</taxon>
    </lineage>
</organism>
<name>A0A927BHI7_9BACT</name>
<keyword evidence="2" id="KW-1185">Reference proteome</keyword>
<accession>A0A927BHI7</accession>
<evidence type="ECO:0000313" key="2">
    <source>
        <dbReference type="Proteomes" id="UP000612233"/>
    </source>
</evidence>
<gene>
    <name evidence="1" type="ORF">IC235_20985</name>
</gene>
<comment type="caution">
    <text evidence="1">The sequence shown here is derived from an EMBL/GenBank/DDBJ whole genome shotgun (WGS) entry which is preliminary data.</text>
</comment>
<dbReference type="Proteomes" id="UP000612233">
    <property type="component" value="Unassembled WGS sequence"/>
</dbReference>
<dbReference type="EMBL" id="JACXAD010000035">
    <property type="protein sequence ID" value="MBD2770370.1"/>
    <property type="molecule type" value="Genomic_DNA"/>
</dbReference>
<reference evidence="1" key="1">
    <citation type="submission" date="2020-09" db="EMBL/GenBank/DDBJ databases">
        <authorList>
            <person name="Kim M.K."/>
        </authorList>
    </citation>
    <scope>NUCLEOTIDE SEQUENCE</scope>
    <source>
        <strain evidence="1">BT664</strain>
    </source>
</reference>
<proteinExistence type="predicted"/>
<evidence type="ECO:0000313" key="1">
    <source>
        <dbReference type="EMBL" id="MBD2770370.1"/>
    </source>
</evidence>
<dbReference type="RefSeq" id="WP_191007179.1">
    <property type="nucleotide sequence ID" value="NZ_JACXAD010000035.1"/>
</dbReference>
<protein>
    <submittedName>
        <fullName evidence="1">Uncharacterized protein</fullName>
    </submittedName>
</protein>
<dbReference type="AlphaFoldDB" id="A0A927BHI7"/>